<feature type="compositionally biased region" description="Basic residues" evidence="1">
    <location>
        <begin position="199"/>
        <end position="214"/>
    </location>
</feature>
<feature type="region of interest" description="Disordered" evidence="1">
    <location>
        <begin position="199"/>
        <end position="246"/>
    </location>
</feature>
<feature type="region of interest" description="Disordered" evidence="1">
    <location>
        <begin position="29"/>
        <end position="64"/>
    </location>
</feature>
<feature type="region of interest" description="Disordered" evidence="1">
    <location>
        <begin position="148"/>
        <end position="169"/>
    </location>
</feature>
<dbReference type="InterPro" id="IPR017884">
    <property type="entry name" value="SANT_dom"/>
</dbReference>
<dbReference type="SUPFAM" id="SSF46689">
    <property type="entry name" value="Homeodomain-like"/>
    <property type="match status" value="1"/>
</dbReference>
<dbReference type="CDD" id="cd00167">
    <property type="entry name" value="SANT"/>
    <property type="match status" value="1"/>
</dbReference>
<feature type="compositionally biased region" description="Basic and acidic residues" evidence="1">
    <location>
        <begin position="380"/>
        <end position="389"/>
    </location>
</feature>
<organism evidence="3 4">
    <name type="scientific">Datura stramonium</name>
    <name type="common">Jimsonweed</name>
    <name type="synonym">Common thornapple</name>
    <dbReference type="NCBI Taxonomy" id="4076"/>
    <lineage>
        <taxon>Eukaryota</taxon>
        <taxon>Viridiplantae</taxon>
        <taxon>Streptophyta</taxon>
        <taxon>Embryophyta</taxon>
        <taxon>Tracheophyta</taxon>
        <taxon>Spermatophyta</taxon>
        <taxon>Magnoliopsida</taxon>
        <taxon>eudicotyledons</taxon>
        <taxon>Gunneridae</taxon>
        <taxon>Pentapetalae</taxon>
        <taxon>asterids</taxon>
        <taxon>lamiids</taxon>
        <taxon>Solanales</taxon>
        <taxon>Solanaceae</taxon>
        <taxon>Solanoideae</taxon>
        <taxon>Datureae</taxon>
        <taxon>Datura</taxon>
    </lineage>
</organism>
<dbReference type="PANTHER" id="PTHR21689:SF7">
    <property type="entry name" value="DIRP DOMAIN-CONTAINING PROTEIN"/>
    <property type="match status" value="1"/>
</dbReference>
<feature type="region of interest" description="Disordered" evidence="1">
    <location>
        <begin position="380"/>
        <end position="400"/>
    </location>
</feature>
<evidence type="ECO:0000313" key="3">
    <source>
        <dbReference type="EMBL" id="MCD7445995.1"/>
    </source>
</evidence>
<feature type="compositionally biased region" description="Polar residues" evidence="1">
    <location>
        <begin position="39"/>
        <end position="48"/>
    </location>
</feature>
<evidence type="ECO:0000259" key="2">
    <source>
        <dbReference type="PROSITE" id="PS51293"/>
    </source>
</evidence>
<proteinExistence type="predicted"/>
<evidence type="ECO:0000313" key="4">
    <source>
        <dbReference type="Proteomes" id="UP000823775"/>
    </source>
</evidence>
<evidence type="ECO:0000256" key="1">
    <source>
        <dbReference type="SAM" id="MobiDB-lite"/>
    </source>
</evidence>
<dbReference type="PROSITE" id="PS51293">
    <property type="entry name" value="SANT"/>
    <property type="match status" value="1"/>
</dbReference>
<dbReference type="Gene3D" id="1.20.58.1880">
    <property type="match status" value="1"/>
</dbReference>
<feature type="region of interest" description="Disordered" evidence="1">
    <location>
        <begin position="448"/>
        <end position="508"/>
    </location>
</feature>
<keyword evidence="4" id="KW-1185">Reference proteome</keyword>
<dbReference type="EMBL" id="JACEIK010000003">
    <property type="protein sequence ID" value="MCD7445995.1"/>
    <property type="molecule type" value="Genomic_DNA"/>
</dbReference>
<protein>
    <recommendedName>
        <fullName evidence="2">SANT domain-containing protein</fullName>
    </recommendedName>
</protein>
<name>A0ABS8RHB6_DATST</name>
<accession>A0ABS8RHB6</accession>
<dbReference type="Proteomes" id="UP000823775">
    <property type="component" value="Unassembled WGS sequence"/>
</dbReference>
<sequence length="559" mass="62318">MFSSLSLLTLKTNRTAQHTSIPKRIFDMAPAKKSRSVNKRFSPTTEISPSKDGNGDNLKKNLQRKRKLSDMLGSEWSDEDLTRFYQAYRKYGKDWKKVAAAVKPRTAEMVEALYTMNRAYLSLPEGTASVAGLIAMMTDHYCNLAASDSEQESNEDAGASRKPQKRARVKIQPNISKTSELASPTLATTHGCLTLLKKKRSGGSRPRAVGKRTPRFPVSFSHENPMGEKYFSPSRRSLKPQPDDTDDDVKIALVLTEASQRGSSPQVSQTLNRWTDSAMSSPVETAERKRAKMGMGNGKLLSNEVDEEEGSMEADTGELLRYKNDLADTGTISRTAQKGRRTYCEKLEVDSGNNHFDDIKEACSGTEEGQRLGAVRGKLEMEASDEKNSRTSLQGPRKRSKKMFFRRDEDSTFDALQTLADLSLMMPTTENEDESIIQVKDEIDDHVDESGSLEAVPANKQRDKRGSGGVRSRWNQPVSKFGVASSKTSKHGKVRSTDVSAVPETKQVRKAQKAMLSKARKTEGHINNEVTYSQEVEAKELSKKSIIRAKDPIRMCRRN</sequence>
<dbReference type="InterPro" id="IPR009057">
    <property type="entry name" value="Homeodomain-like_sf"/>
</dbReference>
<gene>
    <name evidence="3" type="ORF">HAX54_024699</name>
</gene>
<dbReference type="PANTHER" id="PTHR21689">
    <property type="entry name" value="LIN-9"/>
    <property type="match status" value="1"/>
</dbReference>
<reference evidence="3 4" key="1">
    <citation type="journal article" date="2021" name="BMC Genomics">
        <title>Datura genome reveals duplications of psychoactive alkaloid biosynthetic genes and high mutation rate following tissue culture.</title>
        <authorList>
            <person name="Rajewski A."/>
            <person name="Carter-House D."/>
            <person name="Stajich J."/>
            <person name="Litt A."/>
        </authorList>
    </citation>
    <scope>NUCLEOTIDE SEQUENCE [LARGE SCALE GENOMIC DNA]</scope>
    <source>
        <strain evidence="3">AR-01</strain>
    </source>
</reference>
<comment type="caution">
    <text evidence="3">The sequence shown here is derived from an EMBL/GenBank/DDBJ whole genome shotgun (WGS) entry which is preliminary data.</text>
</comment>
<dbReference type="SMART" id="SM00717">
    <property type="entry name" value="SANT"/>
    <property type="match status" value="1"/>
</dbReference>
<dbReference type="Pfam" id="PF00249">
    <property type="entry name" value="Myb_DNA-binding"/>
    <property type="match status" value="1"/>
</dbReference>
<feature type="domain" description="SANT" evidence="2">
    <location>
        <begin position="71"/>
        <end position="108"/>
    </location>
</feature>
<feature type="region of interest" description="Disordered" evidence="1">
    <location>
        <begin position="260"/>
        <end position="282"/>
    </location>
</feature>
<dbReference type="InterPro" id="IPR010561">
    <property type="entry name" value="LIN-9/ALY1"/>
</dbReference>
<dbReference type="InterPro" id="IPR001005">
    <property type="entry name" value="SANT/Myb"/>
</dbReference>